<protein>
    <recommendedName>
        <fullName evidence="5">Bromo domain-containing protein</fullName>
    </recommendedName>
</protein>
<evidence type="ECO:0000256" key="3">
    <source>
        <dbReference type="SAM" id="Coils"/>
    </source>
</evidence>
<dbReference type="Gene3D" id="1.20.920.10">
    <property type="entry name" value="Bromodomain-like"/>
    <property type="match status" value="1"/>
</dbReference>
<dbReference type="InterPro" id="IPR036427">
    <property type="entry name" value="Bromodomain-like_sf"/>
</dbReference>
<dbReference type="InParanoid" id="A0A2P5IAH3"/>
<dbReference type="SUPFAM" id="SSF47370">
    <property type="entry name" value="Bromodomain"/>
    <property type="match status" value="1"/>
</dbReference>
<feature type="compositionally biased region" description="Polar residues" evidence="4">
    <location>
        <begin position="425"/>
        <end position="436"/>
    </location>
</feature>
<gene>
    <name evidence="6" type="ORF">DHEL01_v202145</name>
</gene>
<dbReference type="Pfam" id="PF00439">
    <property type="entry name" value="Bromodomain"/>
    <property type="match status" value="1"/>
</dbReference>
<reference evidence="6" key="1">
    <citation type="submission" date="2017-09" db="EMBL/GenBank/DDBJ databases">
        <title>Polyketide synthases of a Diaporthe helianthi virulent isolate.</title>
        <authorList>
            <person name="Baroncelli R."/>
        </authorList>
    </citation>
    <scope>NUCLEOTIDE SEQUENCE [LARGE SCALE GENOMIC DNA]</scope>
    <source>
        <strain evidence="6">7/96</strain>
    </source>
</reference>
<feature type="domain" description="Bromo" evidence="5">
    <location>
        <begin position="341"/>
        <end position="384"/>
    </location>
</feature>
<dbReference type="EMBL" id="MAVT02000112">
    <property type="protein sequence ID" value="POS79466.1"/>
    <property type="molecule type" value="Genomic_DNA"/>
</dbReference>
<evidence type="ECO:0000313" key="7">
    <source>
        <dbReference type="Proteomes" id="UP000094444"/>
    </source>
</evidence>
<feature type="region of interest" description="Disordered" evidence="4">
    <location>
        <begin position="1"/>
        <end position="31"/>
    </location>
</feature>
<feature type="compositionally biased region" description="Polar residues" evidence="4">
    <location>
        <begin position="446"/>
        <end position="456"/>
    </location>
</feature>
<keyword evidence="3" id="KW-0175">Coiled coil</keyword>
<feature type="coiled-coil region" evidence="3">
    <location>
        <begin position="70"/>
        <end position="214"/>
    </location>
</feature>
<keyword evidence="1 2" id="KW-0103">Bromodomain</keyword>
<dbReference type="STRING" id="158607.A0A2P5IAH3"/>
<dbReference type="PROSITE" id="PS50014">
    <property type="entry name" value="BROMODOMAIN_2"/>
    <property type="match status" value="1"/>
</dbReference>
<dbReference type="SMART" id="SM00297">
    <property type="entry name" value="BROMO"/>
    <property type="match status" value="1"/>
</dbReference>
<evidence type="ECO:0000313" key="6">
    <source>
        <dbReference type="EMBL" id="POS79466.1"/>
    </source>
</evidence>
<name>A0A2P5IAH3_DIAHE</name>
<evidence type="ECO:0000256" key="1">
    <source>
        <dbReference type="ARBA" id="ARBA00023117"/>
    </source>
</evidence>
<organism evidence="6 7">
    <name type="scientific">Diaporthe helianthi</name>
    <dbReference type="NCBI Taxonomy" id="158607"/>
    <lineage>
        <taxon>Eukaryota</taxon>
        <taxon>Fungi</taxon>
        <taxon>Dikarya</taxon>
        <taxon>Ascomycota</taxon>
        <taxon>Pezizomycotina</taxon>
        <taxon>Sordariomycetes</taxon>
        <taxon>Sordariomycetidae</taxon>
        <taxon>Diaporthales</taxon>
        <taxon>Diaporthaceae</taxon>
        <taxon>Diaporthe</taxon>
    </lineage>
</organism>
<evidence type="ECO:0000256" key="2">
    <source>
        <dbReference type="PROSITE-ProRule" id="PRU00035"/>
    </source>
</evidence>
<comment type="caution">
    <text evidence="6">The sequence shown here is derived from an EMBL/GenBank/DDBJ whole genome shotgun (WGS) entry which is preliminary data.</text>
</comment>
<dbReference type="OrthoDB" id="21449at2759"/>
<dbReference type="Proteomes" id="UP000094444">
    <property type="component" value="Unassembled WGS sequence"/>
</dbReference>
<keyword evidence="7" id="KW-1185">Reference proteome</keyword>
<sequence length="701" mass="77789">MSSSTQSLRERSKAQVPQLDQTLEAERDQVPTVVKEPEMQVDSLLQSFREHHQSLILDAENAFKVSADARDELQCKLQEEKQRVIELNRKLGELTRKLDETKNGDTTVKLASEKCSHGLTKIALGKSKRELEETRRQVVGLERDSKAAEQKNSDIRQQCDKLLTTLDAVNKRKAHVEAELELSKAESADFQQHLRACEQRNIDLEADLKAATERASGFEEVLKTFKSLFKRINDDMNSLDPSSEQRPTVTQSMSSTPALNEQGTAKQRDSISQTDDSLAHPQPQHSERQASNAMSDKESDILCRNILDELMDTTKNWNSNKYFLKAMDSLTLACHNAKVGPMNLSTMKEKLARGSYTSVTSFKADFDLIITDARRLNRPGNPVRIAAEQLSKIFDREFSSQPTPSHEPQQTERLVQGVNCKKRTAGSSALDTSQYEPAQKRRSLAPTEQSTDTVQPAISGARASLTPASTVSGQSKDATPCPEQTNANYVEGQITTSTQSGIDITLSAVAQLISFTKSPSTITGDWKSLVPDDYKIIAHTTPETAEGLIENALHSHKRDMITLRLLPAAGADNPKFECLLQHLIQLEDFAAVSHVGIDNVQAIYLVPSSKITGYPPGLPGLDHDLLPPTKAEDVLFMVIIFDVAEDNQMKIRNAWDQRMKAVQNFGINGLVRMRDALVRDPLHFQAGEVHGDECGALPDQD</sequence>
<proteinExistence type="predicted"/>
<dbReference type="PANTHER" id="PTHR45926">
    <property type="entry name" value="OSJNBA0053K19.4 PROTEIN"/>
    <property type="match status" value="1"/>
</dbReference>
<evidence type="ECO:0000256" key="4">
    <source>
        <dbReference type="SAM" id="MobiDB-lite"/>
    </source>
</evidence>
<dbReference type="InterPro" id="IPR001487">
    <property type="entry name" value="Bromodomain"/>
</dbReference>
<accession>A0A2P5IAH3</accession>
<feature type="region of interest" description="Disordered" evidence="4">
    <location>
        <begin position="235"/>
        <end position="297"/>
    </location>
</feature>
<feature type="region of interest" description="Disordered" evidence="4">
    <location>
        <begin position="423"/>
        <end position="457"/>
    </location>
</feature>
<feature type="compositionally biased region" description="Polar residues" evidence="4">
    <location>
        <begin position="235"/>
        <end position="276"/>
    </location>
</feature>
<evidence type="ECO:0000259" key="5">
    <source>
        <dbReference type="PROSITE" id="PS50014"/>
    </source>
</evidence>
<dbReference type="GO" id="GO:0006325">
    <property type="term" value="P:chromatin organization"/>
    <property type="evidence" value="ECO:0007669"/>
    <property type="project" value="UniProtKB-ARBA"/>
</dbReference>
<dbReference type="AlphaFoldDB" id="A0A2P5IAH3"/>